<dbReference type="Proteomes" id="UP000016929">
    <property type="component" value="Unassembled WGS sequence"/>
</dbReference>
<protein>
    <submittedName>
        <fullName evidence="2">Uncharacterized protein</fullName>
    </submittedName>
</protein>
<evidence type="ECO:0000256" key="1">
    <source>
        <dbReference type="SAM" id="MobiDB-lite"/>
    </source>
</evidence>
<reference evidence="3" key="2">
    <citation type="journal article" date="2014" name="PLoS ONE">
        <title>Genome and Transcriptome Analysis of the Fungal Pathogen Fusarium oxysporum f. sp. cubense Causing Banana Vascular Wilt Disease.</title>
        <authorList>
            <person name="Guo L."/>
            <person name="Han L."/>
            <person name="Yang L."/>
            <person name="Zeng H."/>
            <person name="Fan D."/>
            <person name="Zhu Y."/>
            <person name="Feng Y."/>
            <person name="Wang G."/>
            <person name="Peng C."/>
            <person name="Jiang X."/>
            <person name="Zhou D."/>
            <person name="Ni P."/>
            <person name="Liang C."/>
            <person name="Liu L."/>
            <person name="Wang J."/>
            <person name="Mao C."/>
            <person name="Fang X."/>
            <person name="Peng M."/>
            <person name="Huang J."/>
        </authorList>
    </citation>
    <scope>NUCLEOTIDE SEQUENCE [LARGE SCALE GENOMIC DNA]</scope>
    <source>
        <strain evidence="3">race 4</strain>
    </source>
</reference>
<proteinExistence type="predicted"/>
<accession>N1SBV6</accession>
<dbReference type="OrthoDB" id="5058271at2759"/>
<evidence type="ECO:0000313" key="2">
    <source>
        <dbReference type="EMBL" id="EMT74160.1"/>
    </source>
</evidence>
<feature type="compositionally biased region" description="Basic and acidic residues" evidence="1">
    <location>
        <begin position="131"/>
        <end position="145"/>
    </location>
</feature>
<sequence length="218" mass="24242">MLSFFASKKTVARNRELGPGGVHLKDYGIPAGRINLVEALSDMGKDEDRVSDHLDQNDAWVDLSAQKDTIKSTLQPKSDVQVTVEATEEMINELQACIIDDYWTGESIQRRAIGALHDSVENWLEGIGQVDDAHDSSSDDEHSVSSKETSGVKANVYQLPKFETFQKTKFNAPIFDNETYLTAYNDVILSSAVCWGKSDEESDYDSADDMPTFFKSSN</sequence>
<reference evidence="3" key="1">
    <citation type="submission" date="2012-09" db="EMBL/GenBank/DDBJ databases">
        <title>Genome sequencing and comparative transcriptomics of race 1 and race 4 of banana pathogen: Fusarium oxysporum f. sp. cubense.</title>
        <authorList>
            <person name="Fang X."/>
            <person name="Huang J."/>
        </authorList>
    </citation>
    <scope>NUCLEOTIDE SEQUENCE [LARGE SCALE GENOMIC DNA]</scope>
    <source>
        <strain evidence="3">race 4</strain>
    </source>
</reference>
<name>N1SBV6_FUSC4</name>
<feature type="region of interest" description="Disordered" evidence="1">
    <location>
        <begin position="199"/>
        <end position="218"/>
    </location>
</feature>
<dbReference type="EMBL" id="KB726213">
    <property type="protein sequence ID" value="EMT74160.1"/>
    <property type="molecule type" value="Genomic_DNA"/>
</dbReference>
<gene>
    <name evidence="2" type="ORF">FOC4_g10002637</name>
</gene>
<keyword evidence="3" id="KW-1185">Reference proteome</keyword>
<organism evidence="2 3">
    <name type="scientific">Fusarium oxysporum f. sp. cubense (strain race 4)</name>
    <name type="common">Panama disease fungus</name>
    <dbReference type="NCBI Taxonomy" id="2502994"/>
    <lineage>
        <taxon>Eukaryota</taxon>
        <taxon>Fungi</taxon>
        <taxon>Dikarya</taxon>
        <taxon>Ascomycota</taxon>
        <taxon>Pezizomycotina</taxon>
        <taxon>Sordariomycetes</taxon>
        <taxon>Hypocreomycetidae</taxon>
        <taxon>Hypocreales</taxon>
        <taxon>Nectriaceae</taxon>
        <taxon>Fusarium</taxon>
        <taxon>Fusarium oxysporum species complex</taxon>
    </lineage>
</organism>
<evidence type="ECO:0000313" key="3">
    <source>
        <dbReference type="Proteomes" id="UP000016929"/>
    </source>
</evidence>
<dbReference type="HOGENOM" id="CLU_1331977_0_0_1"/>
<dbReference type="AlphaFoldDB" id="N1SBV6"/>
<feature type="region of interest" description="Disordered" evidence="1">
    <location>
        <begin position="130"/>
        <end position="150"/>
    </location>
</feature>